<protein>
    <submittedName>
        <fullName evidence="2">Uncharacterized protein</fullName>
    </submittedName>
</protein>
<proteinExistence type="predicted"/>
<evidence type="ECO:0000313" key="2">
    <source>
        <dbReference type="EMBL" id="JAD70628.1"/>
    </source>
</evidence>
<feature type="compositionally biased region" description="Low complexity" evidence="1">
    <location>
        <begin position="27"/>
        <end position="42"/>
    </location>
</feature>
<organism evidence="2">
    <name type="scientific">Arundo donax</name>
    <name type="common">Giant reed</name>
    <name type="synonym">Donax arundinaceus</name>
    <dbReference type="NCBI Taxonomy" id="35708"/>
    <lineage>
        <taxon>Eukaryota</taxon>
        <taxon>Viridiplantae</taxon>
        <taxon>Streptophyta</taxon>
        <taxon>Embryophyta</taxon>
        <taxon>Tracheophyta</taxon>
        <taxon>Spermatophyta</taxon>
        <taxon>Magnoliopsida</taxon>
        <taxon>Liliopsida</taxon>
        <taxon>Poales</taxon>
        <taxon>Poaceae</taxon>
        <taxon>PACMAD clade</taxon>
        <taxon>Arundinoideae</taxon>
        <taxon>Arundineae</taxon>
        <taxon>Arundo</taxon>
    </lineage>
</organism>
<name>A0A0A9C868_ARUDO</name>
<dbReference type="EMBL" id="GBRH01227267">
    <property type="protein sequence ID" value="JAD70628.1"/>
    <property type="molecule type" value="Transcribed_RNA"/>
</dbReference>
<evidence type="ECO:0000256" key="1">
    <source>
        <dbReference type="SAM" id="MobiDB-lite"/>
    </source>
</evidence>
<feature type="compositionally biased region" description="Low complexity" evidence="1">
    <location>
        <begin position="59"/>
        <end position="87"/>
    </location>
</feature>
<dbReference type="AlphaFoldDB" id="A0A0A9C868"/>
<reference evidence="2" key="1">
    <citation type="submission" date="2014-09" db="EMBL/GenBank/DDBJ databases">
        <authorList>
            <person name="Magalhaes I.L.F."/>
            <person name="Oliveira U."/>
            <person name="Santos F.R."/>
            <person name="Vidigal T.H.D.A."/>
            <person name="Brescovit A.D."/>
            <person name="Santos A.J."/>
        </authorList>
    </citation>
    <scope>NUCLEOTIDE SEQUENCE</scope>
    <source>
        <tissue evidence="2">Shoot tissue taken approximately 20 cm above the soil surface</tissue>
    </source>
</reference>
<reference evidence="2" key="2">
    <citation type="journal article" date="2015" name="Data Brief">
        <title>Shoot transcriptome of the giant reed, Arundo donax.</title>
        <authorList>
            <person name="Barrero R.A."/>
            <person name="Guerrero F.D."/>
            <person name="Moolhuijzen P."/>
            <person name="Goolsby J.A."/>
            <person name="Tidwell J."/>
            <person name="Bellgard S.E."/>
            <person name="Bellgard M.I."/>
        </authorList>
    </citation>
    <scope>NUCLEOTIDE SEQUENCE</scope>
    <source>
        <tissue evidence="2">Shoot tissue taken approximately 20 cm above the soil surface</tissue>
    </source>
</reference>
<feature type="region of interest" description="Disordered" evidence="1">
    <location>
        <begin position="27"/>
        <end position="95"/>
    </location>
</feature>
<accession>A0A0A9C868</accession>
<sequence>MAVEFPYHGGDGDQCRVGADAVRQQAQCAPRRQRVVQVGRARPAPPLPVLREGASLHRPSPSSAGSPNPSSSSAAAAAASVPPALAAKKTTSEEVLLSKKRRIDDLDLSRLEVIGASACCVSPSNGSRGGR</sequence>